<dbReference type="PANTHER" id="PTHR30349:SF82">
    <property type="entry name" value="INTEGRASE_RECOMBINASE YOEC-RELATED"/>
    <property type="match status" value="1"/>
</dbReference>
<dbReference type="Proteomes" id="UP000034166">
    <property type="component" value="Unassembled WGS sequence"/>
</dbReference>
<dbReference type="SUPFAM" id="SSF56349">
    <property type="entry name" value="DNA breaking-rejoining enzymes"/>
    <property type="match status" value="1"/>
</dbReference>
<organism evidence="3 4">
    <name type="scientific">Mesobacillus campisalis</name>
    <dbReference type="NCBI Taxonomy" id="1408103"/>
    <lineage>
        <taxon>Bacteria</taxon>
        <taxon>Bacillati</taxon>
        <taxon>Bacillota</taxon>
        <taxon>Bacilli</taxon>
        <taxon>Bacillales</taxon>
        <taxon>Bacillaceae</taxon>
        <taxon>Mesobacillus</taxon>
    </lineage>
</organism>
<name>A0A0M2SP35_9BACI</name>
<protein>
    <submittedName>
        <fullName evidence="3">Integrase</fullName>
    </submittedName>
</protein>
<dbReference type="InterPro" id="IPR050090">
    <property type="entry name" value="Tyrosine_recombinase_XerCD"/>
</dbReference>
<dbReference type="PATRIC" id="fig|1408103.3.peg.4372"/>
<dbReference type="EMBL" id="LAYY01000033">
    <property type="protein sequence ID" value="KKK36324.1"/>
    <property type="molecule type" value="Genomic_DNA"/>
</dbReference>
<comment type="caution">
    <text evidence="3">The sequence shown here is derived from an EMBL/GenBank/DDBJ whole genome shotgun (WGS) entry which is preliminary data.</text>
</comment>
<evidence type="ECO:0000313" key="4">
    <source>
        <dbReference type="Proteomes" id="UP000034166"/>
    </source>
</evidence>
<dbReference type="PANTHER" id="PTHR30349">
    <property type="entry name" value="PHAGE INTEGRASE-RELATED"/>
    <property type="match status" value="1"/>
</dbReference>
<dbReference type="InterPro" id="IPR013762">
    <property type="entry name" value="Integrase-like_cat_sf"/>
</dbReference>
<keyword evidence="4" id="KW-1185">Reference proteome</keyword>
<dbReference type="Gene3D" id="1.10.443.10">
    <property type="entry name" value="Intergrase catalytic core"/>
    <property type="match status" value="1"/>
</dbReference>
<evidence type="ECO:0000313" key="3">
    <source>
        <dbReference type="EMBL" id="KKK36324.1"/>
    </source>
</evidence>
<dbReference type="CDD" id="cd01192">
    <property type="entry name" value="INT_C_like_3"/>
    <property type="match status" value="1"/>
</dbReference>
<dbReference type="Pfam" id="PF00589">
    <property type="entry name" value="Phage_integrase"/>
    <property type="match status" value="1"/>
</dbReference>
<accession>A0A0M2SP35</accession>
<sequence>MEYVDPIKDIEKIQCIKKNLQQQSPRDLLLFVLGINTGIRISDLLSIKVGDIWDGQKPREFLCVEDGKSGDQKAFYINSSVEEALKSYLGNGNFKEDDYLFKSKKDNQPISRQQAYRIINQAAKEVGITGKIGTHTLRKTFGYHAYRKGIAISFLMNIFNHHTPSETLRYLGIDKNDEQLIKVDVNL</sequence>
<dbReference type="GO" id="GO:0006310">
    <property type="term" value="P:DNA recombination"/>
    <property type="evidence" value="ECO:0007669"/>
    <property type="project" value="UniProtKB-KW"/>
</dbReference>
<dbReference type="OrthoDB" id="9788852at2"/>
<dbReference type="PROSITE" id="PS51898">
    <property type="entry name" value="TYR_RECOMBINASE"/>
    <property type="match status" value="1"/>
</dbReference>
<dbReference type="GO" id="GO:0003677">
    <property type="term" value="F:DNA binding"/>
    <property type="evidence" value="ECO:0007669"/>
    <property type="project" value="InterPro"/>
</dbReference>
<dbReference type="GO" id="GO:0015074">
    <property type="term" value="P:DNA integration"/>
    <property type="evidence" value="ECO:0007669"/>
    <property type="project" value="InterPro"/>
</dbReference>
<reference evidence="3 4" key="1">
    <citation type="submission" date="2015-04" db="EMBL/GenBank/DDBJ databases">
        <title>Taxonomic description and genome sequence of Bacillus campisalis sp. nov., a novel member of the genus Bacillus isolated from solar saltern.</title>
        <authorList>
            <person name="Mathan Kumar R."/>
            <person name="Kaur G."/>
            <person name="Kumar A."/>
            <person name="Singh N.K."/>
            <person name="Kaur N."/>
            <person name="Kumar N."/>
            <person name="Mayilraj S."/>
        </authorList>
    </citation>
    <scope>NUCLEOTIDE SEQUENCE [LARGE SCALE GENOMIC DNA]</scope>
    <source>
        <strain evidence="3 4">SA2-6</strain>
    </source>
</reference>
<evidence type="ECO:0000256" key="1">
    <source>
        <dbReference type="ARBA" id="ARBA00023172"/>
    </source>
</evidence>
<dbReference type="InterPro" id="IPR011010">
    <property type="entry name" value="DNA_brk_join_enz"/>
</dbReference>
<dbReference type="InterPro" id="IPR002104">
    <property type="entry name" value="Integrase_catalytic"/>
</dbReference>
<evidence type="ECO:0000259" key="2">
    <source>
        <dbReference type="PROSITE" id="PS51898"/>
    </source>
</evidence>
<keyword evidence="1" id="KW-0233">DNA recombination</keyword>
<dbReference type="AlphaFoldDB" id="A0A0M2SP35"/>
<proteinExistence type="predicted"/>
<feature type="domain" description="Tyr recombinase" evidence="2">
    <location>
        <begin position="1"/>
        <end position="185"/>
    </location>
</feature>
<dbReference type="RefSeq" id="WP_046525491.1">
    <property type="nucleotide sequence ID" value="NZ_LAYY01000033.1"/>
</dbReference>
<gene>
    <name evidence="3" type="ORF">WQ57_19750</name>
</gene>